<keyword evidence="2" id="KW-1185">Reference proteome</keyword>
<reference evidence="1" key="1">
    <citation type="submission" date="2023-03" db="EMBL/GenBank/DDBJ databases">
        <title>Amycolatopsis taiwanensis NBRC 103393.</title>
        <authorList>
            <person name="Ichikawa N."/>
            <person name="Sato H."/>
            <person name="Tonouchi N."/>
        </authorList>
    </citation>
    <scope>NUCLEOTIDE SEQUENCE</scope>
    <source>
        <strain evidence="1">NBRC 103393</strain>
    </source>
</reference>
<evidence type="ECO:0000313" key="1">
    <source>
        <dbReference type="EMBL" id="GLY70243.1"/>
    </source>
</evidence>
<name>A0A9W6R7J3_9PSEU</name>
<sequence>MAARIDWEPWPESGYPAVFPAAIEVELTDGTTETLRIDDVDGSARRPWDAARVIGKFLDNCARVGVESTAAEKFSDALIGAAHPDLSALRSLVGATG</sequence>
<proteinExistence type="predicted"/>
<dbReference type="Proteomes" id="UP001165136">
    <property type="component" value="Unassembled WGS sequence"/>
</dbReference>
<dbReference type="SUPFAM" id="SSF103378">
    <property type="entry name" value="2-methylcitrate dehydratase PrpD"/>
    <property type="match status" value="1"/>
</dbReference>
<evidence type="ECO:0000313" key="2">
    <source>
        <dbReference type="Proteomes" id="UP001165136"/>
    </source>
</evidence>
<protein>
    <recommendedName>
        <fullName evidence="3">MmgE/PrpD family protein</fullName>
    </recommendedName>
</protein>
<dbReference type="AlphaFoldDB" id="A0A9W6R7J3"/>
<comment type="caution">
    <text evidence="1">The sequence shown here is derived from an EMBL/GenBank/DDBJ whole genome shotgun (WGS) entry which is preliminary data.</text>
</comment>
<dbReference type="InterPro" id="IPR036148">
    <property type="entry name" value="MmgE/PrpD_sf"/>
</dbReference>
<accession>A0A9W6R7J3</accession>
<dbReference type="GO" id="GO:0016829">
    <property type="term" value="F:lyase activity"/>
    <property type="evidence" value="ECO:0007669"/>
    <property type="project" value="InterPro"/>
</dbReference>
<dbReference type="EMBL" id="BSTI01000021">
    <property type="protein sequence ID" value="GLY70243.1"/>
    <property type="molecule type" value="Genomic_DNA"/>
</dbReference>
<organism evidence="1 2">
    <name type="scientific">Amycolatopsis taiwanensis</name>
    <dbReference type="NCBI Taxonomy" id="342230"/>
    <lineage>
        <taxon>Bacteria</taxon>
        <taxon>Bacillati</taxon>
        <taxon>Actinomycetota</taxon>
        <taxon>Actinomycetes</taxon>
        <taxon>Pseudonocardiales</taxon>
        <taxon>Pseudonocardiaceae</taxon>
        <taxon>Amycolatopsis</taxon>
    </lineage>
</organism>
<evidence type="ECO:0008006" key="3">
    <source>
        <dbReference type="Google" id="ProtNLM"/>
    </source>
</evidence>
<gene>
    <name evidence="1" type="ORF">Atai01_68620</name>
</gene>